<proteinExistence type="inferred from homology"/>
<evidence type="ECO:0000313" key="6">
    <source>
        <dbReference type="Proteomes" id="UP000023152"/>
    </source>
</evidence>
<keyword evidence="3" id="KW-0342">GTP-binding</keyword>
<dbReference type="PROSITE" id="PS51419">
    <property type="entry name" value="RAB"/>
    <property type="match status" value="1"/>
</dbReference>
<dbReference type="Pfam" id="PF00071">
    <property type="entry name" value="Ras"/>
    <property type="match status" value="1"/>
</dbReference>
<evidence type="ECO:0000256" key="4">
    <source>
        <dbReference type="ARBA" id="ARBA00023288"/>
    </source>
</evidence>
<dbReference type="InterPro" id="IPR005225">
    <property type="entry name" value="Small_GTP-bd"/>
</dbReference>
<dbReference type="PRINTS" id="PR00449">
    <property type="entry name" value="RASTRNSFRMNG"/>
</dbReference>
<evidence type="ECO:0000256" key="2">
    <source>
        <dbReference type="ARBA" id="ARBA00022741"/>
    </source>
</evidence>
<dbReference type="GO" id="GO:0005525">
    <property type="term" value="F:GTP binding"/>
    <property type="evidence" value="ECO:0007669"/>
    <property type="project" value="UniProtKB-KW"/>
</dbReference>
<dbReference type="SUPFAM" id="SSF52540">
    <property type="entry name" value="P-loop containing nucleoside triphosphate hydrolases"/>
    <property type="match status" value="1"/>
</dbReference>
<sequence>MPAFKICGTNISNKLYFDYWVGELSIQKKILGGSFVVRSNRMFFSIVVMNQTHKRIDFKMKTIDVDGKTVKLQIWDTAGQDRFRAITTTYYRGAMGIVLMYDITSEPSFSNVRNWVETIHEHASDNVSIALVGNKCDMIDQRVLERRKKFTYFGLIVVSKENGKKIADEYGIRFYETSAKDDINVKEMFVNLARDILIKNQIKEEINKQSKEKTNIIKAIPAKLELATSKKKCTCT</sequence>
<evidence type="ECO:0000313" key="5">
    <source>
        <dbReference type="EMBL" id="ETO36868.1"/>
    </source>
</evidence>
<dbReference type="PROSITE" id="PS51420">
    <property type="entry name" value="RHO"/>
    <property type="match status" value="1"/>
</dbReference>
<evidence type="ECO:0000256" key="1">
    <source>
        <dbReference type="ARBA" id="ARBA00006270"/>
    </source>
</evidence>
<dbReference type="Proteomes" id="UP000023152">
    <property type="component" value="Unassembled WGS sequence"/>
</dbReference>
<dbReference type="InterPro" id="IPR050305">
    <property type="entry name" value="Small_GTPase_Rab"/>
</dbReference>
<organism evidence="5 6">
    <name type="scientific">Reticulomyxa filosa</name>
    <dbReference type="NCBI Taxonomy" id="46433"/>
    <lineage>
        <taxon>Eukaryota</taxon>
        <taxon>Sar</taxon>
        <taxon>Rhizaria</taxon>
        <taxon>Retaria</taxon>
        <taxon>Foraminifera</taxon>
        <taxon>Monothalamids</taxon>
        <taxon>Reticulomyxidae</taxon>
        <taxon>Reticulomyxa</taxon>
    </lineage>
</organism>
<comment type="similarity">
    <text evidence="1">Belongs to the small GTPase superfamily. Rab family.</text>
</comment>
<dbReference type="EMBL" id="ASPP01000202">
    <property type="protein sequence ID" value="ETO36868.1"/>
    <property type="molecule type" value="Genomic_DNA"/>
</dbReference>
<dbReference type="OrthoDB" id="9989112at2759"/>
<comment type="caution">
    <text evidence="5">The sequence shown here is derived from an EMBL/GenBank/DDBJ whole genome shotgun (WGS) entry which is preliminary data.</text>
</comment>
<name>X6PFM0_RETFI</name>
<gene>
    <name evidence="5" type="ORF">RFI_00195</name>
</gene>
<dbReference type="Gene3D" id="3.40.50.300">
    <property type="entry name" value="P-loop containing nucleotide triphosphate hydrolases"/>
    <property type="match status" value="1"/>
</dbReference>
<keyword evidence="2" id="KW-0547">Nucleotide-binding</keyword>
<reference evidence="5 6" key="1">
    <citation type="journal article" date="2013" name="Curr. Biol.">
        <title>The Genome of the Foraminiferan Reticulomyxa filosa.</title>
        <authorList>
            <person name="Glockner G."/>
            <person name="Hulsmann N."/>
            <person name="Schleicher M."/>
            <person name="Noegel A.A."/>
            <person name="Eichinger L."/>
            <person name="Gallinger C."/>
            <person name="Pawlowski J."/>
            <person name="Sierra R."/>
            <person name="Euteneuer U."/>
            <person name="Pillet L."/>
            <person name="Moustafa A."/>
            <person name="Platzer M."/>
            <person name="Groth M."/>
            <person name="Szafranski K."/>
            <person name="Schliwa M."/>
        </authorList>
    </citation>
    <scope>NUCLEOTIDE SEQUENCE [LARGE SCALE GENOMIC DNA]</scope>
</reference>
<dbReference type="InterPro" id="IPR001806">
    <property type="entry name" value="Small_GTPase"/>
</dbReference>
<accession>X6PFM0</accession>
<dbReference type="SMART" id="SM00175">
    <property type="entry name" value="RAB"/>
    <property type="match status" value="1"/>
</dbReference>
<evidence type="ECO:0000256" key="3">
    <source>
        <dbReference type="ARBA" id="ARBA00023134"/>
    </source>
</evidence>
<dbReference type="NCBIfam" id="TIGR00231">
    <property type="entry name" value="small_GTP"/>
    <property type="match status" value="1"/>
</dbReference>
<dbReference type="PROSITE" id="PS51421">
    <property type="entry name" value="RAS"/>
    <property type="match status" value="1"/>
</dbReference>
<dbReference type="AlphaFoldDB" id="X6PFM0"/>
<dbReference type="PANTHER" id="PTHR47980">
    <property type="entry name" value="LD44762P"/>
    <property type="match status" value="1"/>
</dbReference>
<dbReference type="SMART" id="SM00174">
    <property type="entry name" value="RHO"/>
    <property type="match status" value="1"/>
</dbReference>
<dbReference type="SMART" id="SM00173">
    <property type="entry name" value="RAS"/>
    <property type="match status" value="1"/>
</dbReference>
<dbReference type="InterPro" id="IPR027417">
    <property type="entry name" value="P-loop_NTPase"/>
</dbReference>
<dbReference type="GO" id="GO:0003924">
    <property type="term" value="F:GTPase activity"/>
    <property type="evidence" value="ECO:0007669"/>
    <property type="project" value="InterPro"/>
</dbReference>
<keyword evidence="4" id="KW-0449">Lipoprotein</keyword>
<protein>
    <submittedName>
        <fullName evidence="5">Uncharacterized protein</fullName>
    </submittedName>
</protein>
<keyword evidence="6" id="KW-1185">Reference proteome</keyword>
<dbReference type="FunFam" id="3.40.50.300:FF:001447">
    <property type="entry name" value="Ras-related protein Rab-1B"/>
    <property type="match status" value="1"/>
</dbReference>